<name>A0ABW8ANS3_9ACTN</name>
<reference evidence="1 2" key="1">
    <citation type="submission" date="2024-10" db="EMBL/GenBank/DDBJ databases">
        <title>The Natural Products Discovery Center: Release of the First 8490 Sequenced Strains for Exploring Actinobacteria Biosynthetic Diversity.</title>
        <authorList>
            <person name="Kalkreuter E."/>
            <person name="Kautsar S.A."/>
            <person name="Yang D."/>
            <person name="Bader C.D."/>
            <person name="Teijaro C.N."/>
            <person name="Fluegel L."/>
            <person name="Davis C.M."/>
            <person name="Simpson J.R."/>
            <person name="Lauterbach L."/>
            <person name="Steele A.D."/>
            <person name="Gui C."/>
            <person name="Meng S."/>
            <person name="Li G."/>
            <person name="Viehrig K."/>
            <person name="Ye F."/>
            <person name="Su P."/>
            <person name="Kiefer A.F."/>
            <person name="Nichols A."/>
            <person name="Cepeda A.J."/>
            <person name="Yan W."/>
            <person name="Fan B."/>
            <person name="Jiang Y."/>
            <person name="Adhikari A."/>
            <person name="Zheng C.-J."/>
            <person name="Schuster L."/>
            <person name="Cowan T.M."/>
            <person name="Smanski M.J."/>
            <person name="Chevrette M.G."/>
            <person name="De Carvalho L.P.S."/>
            <person name="Shen B."/>
        </authorList>
    </citation>
    <scope>NUCLEOTIDE SEQUENCE [LARGE SCALE GENOMIC DNA]</scope>
    <source>
        <strain evidence="1 2">NPDC049639</strain>
    </source>
</reference>
<proteinExistence type="predicted"/>
<keyword evidence="2" id="KW-1185">Reference proteome</keyword>
<comment type="caution">
    <text evidence="1">The sequence shown here is derived from an EMBL/GenBank/DDBJ whole genome shotgun (WGS) entry which is preliminary data.</text>
</comment>
<organism evidence="1 2">
    <name type="scientific">Spongisporangium articulatum</name>
    <dbReference type="NCBI Taxonomy" id="3362603"/>
    <lineage>
        <taxon>Bacteria</taxon>
        <taxon>Bacillati</taxon>
        <taxon>Actinomycetota</taxon>
        <taxon>Actinomycetes</taxon>
        <taxon>Kineosporiales</taxon>
        <taxon>Kineosporiaceae</taxon>
        <taxon>Spongisporangium</taxon>
    </lineage>
</organism>
<dbReference type="Proteomes" id="UP001612915">
    <property type="component" value="Unassembled WGS sequence"/>
</dbReference>
<protein>
    <submittedName>
        <fullName evidence="1">Uncharacterized protein</fullName>
    </submittedName>
</protein>
<gene>
    <name evidence="1" type="ORF">ACIB24_13245</name>
</gene>
<evidence type="ECO:0000313" key="1">
    <source>
        <dbReference type="EMBL" id="MFI7588030.1"/>
    </source>
</evidence>
<dbReference type="RefSeq" id="WP_398280854.1">
    <property type="nucleotide sequence ID" value="NZ_JBITLV010000004.1"/>
</dbReference>
<dbReference type="EMBL" id="JBITLV010000004">
    <property type="protein sequence ID" value="MFI7588030.1"/>
    <property type="molecule type" value="Genomic_DNA"/>
</dbReference>
<accession>A0ABW8ANS3</accession>
<sequence length="66" mass="7381">MSKKATKGFKAVKAKRKCCKDKPRCQACPLVLKRLADADLAVRLDLRRYEVAKKVPKPALAAARTR</sequence>
<evidence type="ECO:0000313" key="2">
    <source>
        <dbReference type="Proteomes" id="UP001612915"/>
    </source>
</evidence>